<sequence>MDSSSQSWANKVEVDEVEEGEIMQNMMLQTGVMNDDIFLSKNGEDKESTRLIDAYSRKPAEEKHPSDILQKAIKVANDLETFIEEQSKEDLHKINELASDVLQSASSKHIEVANESLVIGDRKEEICSSNDSVEVVPIAITVNDRKTDGLASAEVTEGHGIDQESLQMDFSLNIEVVQNAHDSPKKAAKVIVKYSPIIQTAQMETINTDGAIIEVPFFFNQHVSVVRELSPNKVLRDLVSPNIKSNEVDVIERDLHIEDKQVKRMCISRLVSPKNISNNKSHKKGNKNVFNDKQFPTRVLSKRTATKSNVK</sequence>
<accession>A0A9Q1L7X3</accession>
<protein>
    <submittedName>
        <fullName evidence="2">Uncharacterized protein</fullName>
    </submittedName>
</protein>
<dbReference type="EMBL" id="JAJAGQ010000021">
    <property type="protein sequence ID" value="KAJ8530942.1"/>
    <property type="molecule type" value="Genomic_DNA"/>
</dbReference>
<evidence type="ECO:0000256" key="1">
    <source>
        <dbReference type="SAM" id="MobiDB-lite"/>
    </source>
</evidence>
<name>A0A9Q1L7X3_9SOLA</name>
<proteinExistence type="predicted"/>
<evidence type="ECO:0000313" key="2">
    <source>
        <dbReference type="EMBL" id="KAJ8530942.1"/>
    </source>
</evidence>
<dbReference type="Proteomes" id="UP001152561">
    <property type="component" value="Unassembled WGS sequence"/>
</dbReference>
<gene>
    <name evidence="2" type="ORF">K7X08_023823</name>
</gene>
<organism evidence="2 3">
    <name type="scientific">Anisodus acutangulus</name>
    <dbReference type="NCBI Taxonomy" id="402998"/>
    <lineage>
        <taxon>Eukaryota</taxon>
        <taxon>Viridiplantae</taxon>
        <taxon>Streptophyta</taxon>
        <taxon>Embryophyta</taxon>
        <taxon>Tracheophyta</taxon>
        <taxon>Spermatophyta</taxon>
        <taxon>Magnoliopsida</taxon>
        <taxon>eudicotyledons</taxon>
        <taxon>Gunneridae</taxon>
        <taxon>Pentapetalae</taxon>
        <taxon>asterids</taxon>
        <taxon>lamiids</taxon>
        <taxon>Solanales</taxon>
        <taxon>Solanaceae</taxon>
        <taxon>Solanoideae</taxon>
        <taxon>Hyoscyameae</taxon>
        <taxon>Anisodus</taxon>
    </lineage>
</organism>
<keyword evidence="3" id="KW-1185">Reference proteome</keyword>
<evidence type="ECO:0000313" key="3">
    <source>
        <dbReference type="Proteomes" id="UP001152561"/>
    </source>
</evidence>
<feature type="region of interest" description="Disordered" evidence="1">
    <location>
        <begin position="273"/>
        <end position="296"/>
    </location>
</feature>
<comment type="caution">
    <text evidence="2">The sequence shown here is derived from an EMBL/GenBank/DDBJ whole genome shotgun (WGS) entry which is preliminary data.</text>
</comment>
<reference evidence="3" key="1">
    <citation type="journal article" date="2023" name="Proc. Natl. Acad. Sci. U.S.A.">
        <title>Genomic and structural basis for evolution of tropane alkaloid biosynthesis.</title>
        <authorList>
            <person name="Wanga Y.-J."/>
            <person name="Taina T."/>
            <person name="Yua J.-Y."/>
            <person name="Lia J."/>
            <person name="Xua B."/>
            <person name="Chenc J."/>
            <person name="D'Auriad J.C."/>
            <person name="Huanga J.-P."/>
            <person name="Huanga S.-X."/>
        </authorList>
    </citation>
    <scope>NUCLEOTIDE SEQUENCE [LARGE SCALE GENOMIC DNA]</scope>
    <source>
        <strain evidence="3">cv. KIB-2019</strain>
    </source>
</reference>
<dbReference type="AlphaFoldDB" id="A0A9Q1L7X3"/>